<dbReference type="GO" id="GO:0004347">
    <property type="term" value="F:glucose-6-phosphate isomerase activity"/>
    <property type="evidence" value="ECO:0007669"/>
    <property type="project" value="UniProtKB-EC"/>
</dbReference>
<sequence>MSNPLKQLSEAGQAVWLDFVDRTFMNKGGLAKLVEEDGLTGVTSNPSIFEKAIGHSDAYDEQLERDIAEEDVSVETAYEALAIADIKTACATLRPVYDRLGAKDGYVSIEVSPYLALETDTTIAAARRLWAEVNEPNLMVKIPGTAPGVPAIQEALDAGININVTLLFAIDAYKAVLEAYISALEARVTRGEPVDRIASVASFFVSRIDAVIDKQVDERVASGDAEAEALKALKGKVAIANAKLAYQHYIEVSSSQRWQALAAKGAMPQRLLWASTGTKNPAYPDTLYVDTLIGRDTVNTMPPKTMDAFRDHGTVANTLVADVEEARHVLAEVERLGLSLDDVTSALVEDGVRSFADAADSLYGAVAAKRTQFLGDKLAGMHEDLGAALQGEVEKTIERARAGGWSRRLWAKDASLWTGADEGKWLAWLAAARGEQGDRAQLAALAERARGFRNVVLLGMGGSSLGPEVIGLILGSGPGAPTLHALDSTDPGQVRTVAEATDPASTLYIVSSKSGSTMEPELLRAYFWARAEAVLGAETGSHFVAVTDPGSKLEKAAQEKGFSAIFAGDPGIGGRYSVLSVFGLVPAAATGVDIAHLFETIKPMTFSCGPDAPPADNPGVRLGAIIGTAAAQGRDKLTIIPSPKLRPFGAWLEQLLAESTGKQGKGIVPVDLEPLGTPDQYGDDRLFVHLHLEGDSSADHAALDALKAAGQPVVTITLHSPEQIGQEFVRWEVATAIAGAVIGINPFDQPDVEDAKVKTRELVNAYEQTGALTPESPFFEEGPLAFYAPSGKSGSGDGAAILKAFFDEAGPGDYIGVLAYLERNAAHEQAIEAIRVKLRDAHKVATVAGFGPRFLHSTGQAYKGGPVSGLFLEITRTPAEDVAIPGNKASFGTVQLAQARGDLDVLAERGQRVLRVHLTDEAAGLPALLAALGA</sequence>
<reference evidence="13" key="1">
    <citation type="journal article" date="2022" name="Toxins">
        <title>Genomic Analysis of Sphingopyxis sp. USTB-05 for Biodegrading Cyanobacterial Hepatotoxins.</title>
        <authorList>
            <person name="Liu C."/>
            <person name="Xu Q."/>
            <person name="Zhao Z."/>
            <person name="Zhang H."/>
            <person name="Liu X."/>
            <person name="Yin C."/>
            <person name="Liu Y."/>
            <person name="Yan H."/>
        </authorList>
    </citation>
    <scope>NUCLEOTIDE SEQUENCE</scope>
    <source>
        <strain evidence="13">NBD5</strain>
    </source>
</reference>
<proteinExistence type="inferred from homology"/>
<evidence type="ECO:0000313" key="13">
    <source>
        <dbReference type="EMBL" id="USI72419.1"/>
    </source>
</evidence>
<evidence type="ECO:0000256" key="8">
    <source>
        <dbReference type="ARBA" id="ARBA00023126"/>
    </source>
</evidence>
<keyword evidence="6 11" id="KW-0963">Cytoplasm</keyword>
<evidence type="ECO:0000256" key="9">
    <source>
        <dbReference type="ARBA" id="ARBA00023270"/>
    </source>
</evidence>
<dbReference type="EMBL" id="CP084930">
    <property type="protein sequence ID" value="USI72419.1"/>
    <property type="molecule type" value="Genomic_DNA"/>
</dbReference>
<accession>A0ABY4X678</accession>
<dbReference type="InterPro" id="IPR046348">
    <property type="entry name" value="SIS_dom_sf"/>
</dbReference>
<dbReference type="RefSeq" id="WP_252166228.1">
    <property type="nucleotide sequence ID" value="NZ_CP084930.1"/>
</dbReference>
<evidence type="ECO:0000256" key="6">
    <source>
        <dbReference type="ARBA" id="ARBA00022490"/>
    </source>
</evidence>
<dbReference type="CDD" id="cd00955">
    <property type="entry name" value="Transaldolase_like"/>
    <property type="match status" value="1"/>
</dbReference>
<comment type="similarity">
    <text evidence="12">Belongs to the GPI family.</text>
</comment>
<keyword evidence="8 11" id="KW-0570">Pentose shunt</keyword>
<keyword evidence="9 11" id="KW-0704">Schiff base</keyword>
<dbReference type="InterPro" id="IPR035476">
    <property type="entry name" value="SIS_PGI_1"/>
</dbReference>
<name>A0ABY4X678_9SPHN</name>
<dbReference type="InterPro" id="IPR004732">
    <property type="entry name" value="Transaldolase_2"/>
</dbReference>
<dbReference type="PROSITE" id="PS51463">
    <property type="entry name" value="P_GLUCOSE_ISOMERASE_3"/>
    <property type="match status" value="1"/>
</dbReference>
<dbReference type="InterPro" id="IPR013785">
    <property type="entry name" value="Aldolase_TIM"/>
</dbReference>
<evidence type="ECO:0000256" key="10">
    <source>
        <dbReference type="ARBA" id="ARBA00048810"/>
    </source>
</evidence>
<dbReference type="NCBIfam" id="TIGR00876">
    <property type="entry name" value="tal_mycobact"/>
    <property type="match status" value="1"/>
</dbReference>
<dbReference type="SUPFAM" id="SSF51569">
    <property type="entry name" value="Aldolase"/>
    <property type="match status" value="1"/>
</dbReference>
<dbReference type="SUPFAM" id="SSF53697">
    <property type="entry name" value="SIS domain"/>
    <property type="match status" value="1"/>
</dbReference>
<organism evidence="13 14">
    <name type="scientific">Sphingomonas morindae</name>
    <dbReference type="NCBI Taxonomy" id="1541170"/>
    <lineage>
        <taxon>Bacteria</taxon>
        <taxon>Pseudomonadati</taxon>
        <taxon>Pseudomonadota</taxon>
        <taxon>Alphaproteobacteria</taxon>
        <taxon>Sphingomonadales</taxon>
        <taxon>Sphingomonadaceae</taxon>
        <taxon>Sphingomonas</taxon>
    </lineage>
</organism>
<evidence type="ECO:0000256" key="11">
    <source>
        <dbReference type="HAMAP-Rule" id="MF_00493"/>
    </source>
</evidence>
<comment type="similarity">
    <text evidence="4 11">Belongs to the transaldolase family. Type 2 subfamily.</text>
</comment>
<dbReference type="GO" id="GO:0004801">
    <property type="term" value="F:transaldolase activity"/>
    <property type="evidence" value="ECO:0007669"/>
    <property type="project" value="UniProtKB-EC"/>
</dbReference>
<keyword evidence="7 11" id="KW-0808">Transferase</keyword>
<protein>
    <recommendedName>
        <fullName evidence="5 11">Transaldolase</fullName>
        <ecNumber evidence="5 11">2.2.1.2</ecNumber>
    </recommendedName>
</protein>
<comment type="catalytic activity">
    <reaction evidence="10 11">
        <text>D-sedoheptulose 7-phosphate + D-glyceraldehyde 3-phosphate = D-erythrose 4-phosphate + beta-D-fructose 6-phosphate</text>
        <dbReference type="Rhea" id="RHEA:17053"/>
        <dbReference type="ChEBI" id="CHEBI:16897"/>
        <dbReference type="ChEBI" id="CHEBI:57483"/>
        <dbReference type="ChEBI" id="CHEBI:57634"/>
        <dbReference type="ChEBI" id="CHEBI:59776"/>
        <dbReference type="EC" id="2.2.1.2"/>
    </reaction>
</comment>
<keyword evidence="12" id="KW-0312">Gluconeogenesis</keyword>
<evidence type="ECO:0000256" key="2">
    <source>
        <dbReference type="ARBA" id="ARBA00004496"/>
    </source>
</evidence>
<dbReference type="Gene3D" id="3.40.50.10490">
    <property type="entry name" value="Glucose-6-phosphate isomerase like protein, domain 1"/>
    <property type="match status" value="3"/>
</dbReference>
<evidence type="ECO:0000256" key="4">
    <source>
        <dbReference type="ARBA" id="ARBA00008426"/>
    </source>
</evidence>
<keyword evidence="12 13" id="KW-0413">Isomerase</keyword>
<dbReference type="Proteomes" id="UP001056937">
    <property type="component" value="Chromosome 1"/>
</dbReference>
<evidence type="ECO:0000256" key="5">
    <source>
        <dbReference type="ARBA" id="ARBA00013151"/>
    </source>
</evidence>
<comment type="pathway">
    <text evidence="3 11">Carbohydrate degradation; pentose phosphate pathway; D-glyceraldehyde 3-phosphate and beta-D-fructose 6-phosphate from D-ribose 5-phosphate and D-xylulose 5-phosphate (non-oxidative stage): step 2/3.</text>
</comment>
<evidence type="ECO:0000256" key="1">
    <source>
        <dbReference type="ARBA" id="ARBA00003518"/>
    </source>
</evidence>
<dbReference type="HAMAP" id="MF_00493">
    <property type="entry name" value="Transaldolase_2"/>
    <property type="match status" value="1"/>
</dbReference>
<feature type="active site" description="Schiff-base intermediate with substrate" evidence="11">
    <location>
        <position position="141"/>
    </location>
</feature>
<comment type="function">
    <text evidence="1 11">Transaldolase is important for the balance of metabolites in the pentose-phosphate pathway.</text>
</comment>
<dbReference type="Pfam" id="PF00342">
    <property type="entry name" value="PGI"/>
    <property type="match status" value="1"/>
</dbReference>
<dbReference type="InterPro" id="IPR001585">
    <property type="entry name" value="TAL/FSA"/>
</dbReference>
<dbReference type="PRINTS" id="PR00662">
    <property type="entry name" value="G6PISOMERASE"/>
</dbReference>
<evidence type="ECO:0000256" key="3">
    <source>
        <dbReference type="ARBA" id="ARBA00004857"/>
    </source>
</evidence>
<dbReference type="PANTHER" id="PTHR10683:SF31">
    <property type="entry name" value="TRANSALDOLASE"/>
    <property type="match status" value="1"/>
</dbReference>
<dbReference type="NCBIfam" id="NF002881">
    <property type="entry name" value="PRK03343.1"/>
    <property type="match status" value="1"/>
</dbReference>
<keyword evidence="12" id="KW-0324">Glycolysis</keyword>
<dbReference type="InterPro" id="IPR018225">
    <property type="entry name" value="Transaldolase_AS"/>
</dbReference>
<evidence type="ECO:0000256" key="12">
    <source>
        <dbReference type="RuleBase" id="RU000612"/>
    </source>
</evidence>
<dbReference type="PANTHER" id="PTHR10683">
    <property type="entry name" value="TRANSALDOLASE"/>
    <property type="match status" value="1"/>
</dbReference>
<gene>
    <name evidence="11" type="primary">tal</name>
    <name evidence="13" type="ORF">LHA26_14135</name>
</gene>
<evidence type="ECO:0000313" key="14">
    <source>
        <dbReference type="Proteomes" id="UP001056937"/>
    </source>
</evidence>
<comment type="subcellular location">
    <subcellularLocation>
        <location evidence="2 11">Cytoplasm</location>
    </subcellularLocation>
</comment>
<dbReference type="EC" id="2.2.1.2" evidence="5 11"/>
<dbReference type="PROSITE" id="PS01054">
    <property type="entry name" value="TRANSALDOLASE_1"/>
    <property type="match status" value="1"/>
</dbReference>
<dbReference type="InterPro" id="IPR001672">
    <property type="entry name" value="G6P_Isomerase"/>
</dbReference>
<dbReference type="CDD" id="cd05015">
    <property type="entry name" value="SIS_PGI_1"/>
    <property type="match status" value="1"/>
</dbReference>
<dbReference type="NCBIfam" id="NF007080">
    <property type="entry name" value="PRK09533.1"/>
    <property type="match status" value="1"/>
</dbReference>
<keyword evidence="14" id="KW-1185">Reference proteome</keyword>
<comment type="catalytic activity">
    <reaction evidence="12">
        <text>alpha-D-glucose 6-phosphate = beta-D-fructose 6-phosphate</text>
        <dbReference type="Rhea" id="RHEA:11816"/>
        <dbReference type="ChEBI" id="CHEBI:57634"/>
        <dbReference type="ChEBI" id="CHEBI:58225"/>
        <dbReference type="EC" id="5.3.1.9"/>
    </reaction>
</comment>
<dbReference type="Pfam" id="PF00923">
    <property type="entry name" value="TAL_FSA"/>
    <property type="match status" value="1"/>
</dbReference>
<comment type="pathway">
    <text evidence="12">Carbohydrate degradation; glycolysis; D-glyceraldehyde 3-phosphate and glycerone phosphate from D-glucose: step 2/4.</text>
</comment>
<dbReference type="Gene3D" id="3.20.20.70">
    <property type="entry name" value="Aldolase class I"/>
    <property type="match status" value="1"/>
</dbReference>
<evidence type="ECO:0000256" key="7">
    <source>
        <dbReference type="ARBA" id="ARBA00022679"/>
    </source>
</evidence>